<organism evidence="3 4">
    <name type="scientific">Pontiella desulfatans</name>
    <dbReference type="NCBI Taxonomy" id="2750659"/>
    <lineage>
        <taxon>Bacteria</taxon>
        <taxon>Pseudomonadati</taxon>
        <taxon>Kiritimatiellota</taxon>
        <taxon>Kiritimatiellia</taxon>
        <taxon>Kiritimatiellales</taxon>
        <taxon>Pontiellaceae</taxon>
        <taxon>Pontiella</taxon>
    </lineage>
</organism>
<evidence type="ECO:0000313" key="4">
    <source>
        <dbReference type="Proteomes" id="UP000366872"/>
    </source>
</evidence>
<dbReference type="RefSeq" id="WP_136077264.1">
    <property type="nucleotide sequence ID" value="NZ_CAAHFG010000001.1"/>
</dbReference>
<dbReference type="InterPro" id="IPR010496">
    <property type="entry name" value="AL/BT2_dom"/>
</dbReference>
<evidence type="ECO:0000259" key="2">
    <source>
        <dbReference type="Pfam" id="PF06439"/>
    </source>
</evidence>
<dbReference type="GO" id="GO:0016787">
    <property type="term" value="F:hydrolase activity"/>
    <property type="evidence" value="ECO:0007669"/>
    <property type="project" value="InterPro"/>
</dbReference>
<keyword evidence="4" id="KW-1185">Reference proteome</keyword>
<feature type="domain" description="3-keto-alpha-glucoside-1,2-lyase/3-keto-2-hydroxy-glucal hydratase" evidence="2">
    <location>
        <begin position="141"/>
        <end position="302"/>
    </location>
</feature>
<dbReference type="AlphaFoldDB" id="A0A6C2TVG9"/>
<sequence>MIKATTTLLLLLASLSVHAAKPPETPSWTDAATAAKDVEHFDTIGEYVAKDGKTAIQANLLSDGEFLVALYQGGLPGDGWDLSKIDSKKMPAMALKELLASYSKVERESPTLGKPAPANAIIKFPDDLTNVADGIMQAGGKTAKDLGSFHMHLEFLLPLKPGHNPSSQKRGNSGIYIFNNYEIQVIDTFGLDYNNPENNAIKPESLNKQWCGSFYKQKLPDVNMTYPPLRWQTYDIDFTAPVLDGGKKVKNARITVRHNGVLIHDDFELLTGTGNGAKKPQLAEGPVFFQAHGNPVVYRNVWATEL</sequence>
<dbReference type="Gene3D" id="2.60.120.560">
    <property type="entry name" value="Exo-inulinase, domain 1"/>
    <property type="match status" value="1"/>
</dbReference>
<dbReference type="Proteomes" id="UP000366872">
    <property type="component" value="Unassembled WGS sequence"/>
</dbReference>
<accession>A0A6C2TVG9</accession>
<dbReference type="Pfam" id="PF06439">
    <property type="entry name" value="3keto-disac_hyd"/>
    <property type="match status" value="1"/>
</dbReference>
<evidence type="ECO:0000313" key="3">
    <source>
        <dbReference type="EMBL" id="VGO11512.1"/>
    </source>
</evidence>
<feature type="signal peptide" evidence="1">
    <location>
        <begin position="1"/>
        <end position="19"/>
    </location>
</feature>
<protein>
    <recommendedName>
        <fullName evidence="2">3-keto-alpha-glucoside-1,2-lyase/3-keto-2-hydroxy-glucal hydratase domain-containing protein</fullName>
    </recommendedName>
</protein>
<gene>
    <name evidence="3" type="ORF">PDESU_00056</name>
</gene>
<name>A0A6C2TVG9_PONDE</name>
<proteinExistence type="predicted"/>
<dbReference type="PANTHER" id="PTHR33546:SF1">
    <property type="entry name" value="LARGE, MULTIFUNCTIONAL SECRETED PROTEIN"/>
    <property type="match status" value="1"/>
</dbReference>
<dbReference type="PANTHER" id="PTHR33546">
    <property type="entry name" value="LARGE, MULTIFUNCTIONAL SECRETED PROTEIN-RELATED"/>
    <property type="match status" value="1"/>
</dbReference>
<evidence type="ECO:0000256" key="1">
    <source>
        <dbReference type="SAM" id="SignalP"/>
    </source>
</evidence>
<dbReference type="EMBL" id="CAAHFG010000001">
    <property type="protein sequence ID" value="VGO11512.1"/>
    <property type="molecule type" value="Genomic_DNA"/>
</dbReference>
<reference evidence="3 4" key="1">
    <citation type="submission" date="2019-04" db="EMBL/GenBank/DDBJ databases">
        <authorList>
            <person name="Van Vliet M D."/>
        </authorList>
    </citation>
    <scope>NUCLEOTIDE SEQUENCE [LARGE SCALE GENOMIC DNA]</scope>
    <source>
        <strain evidence="3 4">F1</strain>
    </source>
</reference>
<keyword evidence="1" id="KW-0732">Signal</keyword>
<feature type="chain" id="PRO_5025400550" description="3-keto-alpha-glucoside-1,2-lyase/3-keto-2-hydroxy-glucal hydratase domain-containing protein" evidence="1">
    <location>
        <begin position="20"/>
        <end position="306"/>
    </location>
</feature>